<dbReference type="EMBL" id="KL198040">
    <property type="protein sequence ID" value="KDQ14013.1"/>
    <property type="molecule type" value="Genomic_DNA"/>
</dbReference>
<gene>
    <name evidence="2" type="ORF">BOTBODRAFT_145896</name>
</gene>
<sequence>MSGCPIPQWKNAYIIQDERDYEHSNDAFLISRTTDERSSREAQNRIFGERSLGGFDAKQDKYLLLALQTSLERHGPPDTKATSVGNFRARRTTKYHLKLQMQDIARINAARKTTHKSRDNSDDEEGSDEEGSADDEHDQVDSTEDSVHEAISTPAVTTAGTLALDLVTGKAETIPPPRNHGSAPAPASASAPSLAPLAPSSPTIMRPFGPMTITTASAYSYYLWSSSSRLPSIPPLAVSHTRMDIRRW</sequence>
<feature type="compositionally biased region" description="Acidic residues" evidence="1">
    <location>
        <begin position="121"/>
        <end position="144"/>
    </location>
</feature>
<feature type="compositionally biased region" description="Low complexity" evidence="1">
    <location>
        <begin position="182"/>
        <end position="194"/>
    </location>
</feature>
<evidence type="ECO:0000256" key="1">
    <source>
        <dbReference type="SAM" id="MobiDB-lite"/>
    </source>
</evidence>
<keyword evidence="3" id="KW-1185">Reference proteome</keyword>
<dbReference type="Proteomes" id="UP000027195">
    <property type="component" value="Unassembled WGS sequence"/>
</dbReference>
<accession>A0A067ME20</accession>
<name>A0A067ME20_BOTB1</name>
<feature type="region of interest" description="Disordered" evidence="1">
    <location>
        <begin position="110"/>
        <end position="155"/>
    </location>
</feature>
<dbReference type="HOGENOM" id="CLU_1120011_0_0_1"/>
<dbReference type="InParanoid" id="A0A067ME20"/>
<evidence type="ECO:0000313" key="2">
    <source>
        <dbReference type="EMBL" id="KDQ14013.1"/>
    </source>
</evidence>
<dbReference type="AlphaFoldDB" id="A0A067ME20"/>
<organism evidence="2 3">
    <name type="scientific">Botryobasidium botryosum (strain FD-172 SS1)</name>
    <dbReference type="NCBI Taxonomy" id="930990"/>
    <lineage>
        <taxon>Eukaryota</taxon>
        <taxon>Fungi</taxon>
        <taxon>Dikarya</taxon>
        <taxon>Basidiomycota</taxon>
        <taxon>Agaricomycotina</taxon>
        <taxon>Agaricomycetes</taxon>
        <taxon>Cantharellales</taxon>
        <taxon>Botryobasidiaceae</taxon>
        <taxon>Botryobasidium</taxon>
    </lineage>
</organism>
<reference evidence="3" key="1">
    <citation type="journal article" date="2014" name="Proc. Natl. Acad. Sci. U.S.A.">
        <title>Extensive sampling of basidiomycete genomes demonstrates inadequacy of the white-rot/brown-rot paradigm for wood decay fungi.</title>
        <authorList>
            <person name="Riley R."/>
            <person name="Salamov A.A."/>
            <person name="Brown D.W."/>
            <person name="Nagy L.G."/>
            <person name="Floudas D."/>
            <person name="Held B.W."/>
            <person name="Levasseur A."/>
            <person name="Lombard V."/>
            <person name="Morin E."/>
            <person name="Otillar R."/>
            <person name="Lindquist E.A."/>
            <person name="Sun H."/>
            <person name="LaButti K.M."/>
            <person name="Schmutz J."/>
            <person name="Jabbour D."/>
            <person name="Luo H."/>
            <person name="Baker S.E."/>
            <person name="Pisabarro A.G."/>
            <person name="Walton J.D."/>
            <person name="Blanchette R.A."/>
            <person name="Henrissat B."/>
            <person name="Martin F."/>
            <person name="Cullen D."/>
            <person name="Hibbett D.S."/>
            <person name="Grigoriev I.V."/>
        </authorList>
    </citation>
    <scope>NUCLEOTIDE SEQUENCE [LARGE SCALE GENOMIC DNA]</scope>
    <source>
        <strain evidence="3">FD-172 SS1</strain>
    </source>
</reference>
<evidence type="ECO:0000313" key="3">
    <source>
        <dbReference type="Proteomes" id="UP000027195"/>
    </source>
</evidence>
<proteinExistence type="predicted"/>
<feature type="region of interest" description="Disordered" evidence="1">
    <location>
        <begin position="171"/>
        <end position="194"/>
    </location>
</feature>
<protein>
    <submittedName>
        <fullName evidence="2">Uncharacterized protein</fullName>
    </submittedName>
</protein>